<dbReference type="KEGG" id="plen:EIM92_21135"/>
<evidence type="ECO:0000313" key="11">
    <source>
        <dbReference type="EMBL" id="AZK49165.1"/>
    </source>
</evidence>
<evidence type="ECO:0000256" key="6">
    <source>
        <dbReference type="ARBA" id="ARBA00039022"/>
    </source>
</evidence>
<evidence type="ECO:0000313" key="12">
    <source>
        <dbReference type="Proteomes" id="UP000273145"/>
    </source>
</evidence>
<keyword evidence="3" id="KW-0328">Glycosyltransferase</keyword>
<evidence type="ECO:0000256" key="2">
    <source>
        <dbReference type="ARBA" id="ARBA00006739"/>
    </source>
</evidence>
<comment type="catalytic activity">
    <reaction evidence="8">
        <text>(2R)-3-phosphoglycerate + UDP-alpha-D-glucose = (2R)-2-O-(alpha-D-glucopyranosyl)-3-phospho-glycerate + UDP + H(+)</text>
        <dbReference type="Rhea" id="RHEA:31319"/>
        <dbReference type="ChEBI" id="CHEBI:15378"/>
        <dbReference type="ChEBI" id="CHEBI:58223"/>
        <dbReference type="ChEBI" id="CHEBI:58272"/>
        <dbReference type="ChEBI" id="CHEBI:58885"/>
        <dbReference type="ChEBI" id="CHEBI:62600"/>
        <dbReference type="EC" id="2.4.1.266"/>
    </reaction>
    <physiologicalReaction direction="left-to-right" evidence="8">
        <dbReference type="Rhea" id="RHEA:31320"/>
    </physiologicalReaction>
</comment>
<keyword evidence="12" id="KW-1185">Reference proteome</keyword>
<dbReference type="Proteomes" id="UP000273145">
    <property type="component" value="Chromosome"/>
</dbReference>
<dbReference type="InterPro" id="IPR050256">
    <property type="entry name" value="Glycosyltransferase_2"/>
</dbReference>
<dbReference type="SUPFAM" id="SSF53448">
    <property type="entry name" value="Nucleotide-diphospho-sugar transferases"/>
    <property type="match status" value="1"/>
</dbReference>
<comment type="cofactor">
    <cofactor evidence="1">
        <name>Mg(2+)</name>
        <dbReference type="ChEBI" id="CHEBI:18420"/>
    </cofactor>
</comment>
<dbReference type="OrthoDB" id="2902148at2"/>
<keyword evidence="4 11" id="KW-0808">Transferase</keyword>
<feature type="domain" description="Glycosyltransferase 2-like" evidence="10">
    <location>
        <begin position="109"/>
        <end position="219"/>
    </location>
</feature>
<dbReference type="Gene3D" id="3.90.550.10">
    <property type="entry name" value="Spore Coat Polysaccharide Biosynthesis Protein SpsA, Chain A"/>
    <property type="match status" value="1"/>
</dbReference>
<comment type="similarity">
    <text evidence="2">Belongs to the glycosyltransferase 2 family.</text>
</comment>
<evidence type="ECO:0000256" key="3">
    <source>
        <dbReference type="ARBA" id="ARBA00022676"/>
    </source>
</evidence>
<evidence type="ECO:0000256" key="7">
    <source>
        <dbReference type="ARBA" id="ARBA00040894"/>
    </source>
</evidence>
<dbReference type="CDD" id="cd00761">
    <property type="entry name" value="Glyco_tranf_GTA_type"/>
    <property type="match status" value="1"/>
</dbReference>
<dbReference type="EC" id="2.4.1.266" evidence="6"/>
<dbReference type="GO" id="GO:0016757">
    <property type="term" value="F:glycosyltransferase activity"/>
    <property type="evidence" value="ECO:0007669"/>
    <property type="project" value="UniProtKB-KW"/>
</dbReference>
<organism evidence="11 12">
    <name type="scientific">Paenibacillus lentus</name>
    <dbReference type="NCBI Taxonomy" id="1338368"/>
    <lineage>
        <taxon>Bacteria</taxon>
        <taxon>Bacillati</taxon>
        <taxon>Bacillota</taxon>
        <taxon>Bacilli</taxon>
        <taxon>Bacillales</taxon>
        <taxon>Paenibacillaceae</taxon>
        <taxon>Paenibacillus</taxon>
    </lineage>
</organism>
<protein>
    <recommendedName>
        <fullName evidence="7">Glucosyl-3-phosphoglycerate synthase</fullName>
        <ecNumber evidence="6">2.4.1.266</ecNumber>
    </recommendedName>
</protein>
<evidence type="ECO:0000256" key="9">
    <source>
        <dbReference type="ARBA" id="ARBA00048997"/>
    </source>
</evidence>
<dbReference type="Pfam" id="PF00535">
    <property type="entry name" value="Glycos_transf_2"/>
    <property type="match status" value="1"/>
</dbReference>
<name>A0A3S8S1Z3_9BACL</name>
<evidence type="ECO:0000256" key="8">
    <source>
        <dbReference type="ARBA" id="ARBA00048689"/>
    </source>
</evidence>
<evidence type="ECO:0000256" key="4">
    <source>
        <dbReference type="ARBA" id="ARBA00022679"/>
    </source>
</evidence>
<gene>
    <name evidence="11" type="ORF">EIM92_21135</name>
</gene>
<evidence type="ECO:0000259" key="10">
    <source>
        <dbReference type="Pfam" id="PF00535"/>
    </source>
</evidence>
<dbReference type="AlphaFoldDB" id="A0A3S8S1Z3"/>
<comment type="catalytic activity">
    <reaction evidence="9">
        <text>an NDP-alpha-D-glucose + (2R)-3-phosphoglycerate = (2R)-2-O-(alpha-D-glucopyranosyl)-3-phospho-glycerate + a ribonucleoside 5'-diphosphate + H(+)</text>
        <dbReference type="Rhea" id="RHEA:47244"/>
        <dbReference type="ChEBI" id="CHEBI:15378"/>
        <dbReference type="ChEBI" id="CHEBI:57930"/>
        <dbReference type="ChEBI" id="CHEBI:58272"/>
        <dbReference type="ChEBI" id="CHEBI:62600"/>
        <dbReference type="ChEBI" id="CHEBI:76533"/>
        <dbReference type="EC" id="2.4.1.266"/>
    </reaction>
    <physiologicalReaction direction="left-to-right" evidence="9">
        <dbReference type="Rhea" id="RHEA:47245"/>
    </physiologicalReaction>
</comment>
<dbReference type="PANTHER" id="PTHR48090">
    <property type="entry name" value="UNDECAPRENYL-PHOSPHATE 4-DEOXY-4-FORMAMIDO-L-ARABINOSE TRANSFERASE-RELATED"/>
    <property type="match status" value="1"/>
</dbReference>
<dbReference type="InterPro" id="IPR029044">
    <property type="entry name" value="Nucleotide-diphossugar_trans"/>
</dbReference>
<evidence type="ECO:0000256" key="1">
    <source>
        <dbReference type="ARBA" id="ARBA00001946"/>
    </source>
</evidence>
<evidence type="ECO:0000256" key="5">
    <source>
        <dbReference type="ARBA" id="ARBA00022842"/>
    </source>
</evidence>
<dbReference type="PANTHER" id="PTHR48090:SF10">
    <property type="entry name" value="GLUCOSYL-3-PHOSPHOGLYCERATE SYNTHASE"/>
    <property type="match status" value="1"/>
</dbReference>
<sequence>MKAQTRSRMNRKLPFLKSGKGRAQGKVGLGEYERRAYKAGYSAAAGQTECSLSYDHMQSTLLNWFKATVHEALTCRSILGVSRAYRRGYNMIAKQPLLGIPLPLRGTVSAVVSASNEEKTVAAVISELSRLPIKEIIVILNGCKDRSYHAINRGDKIIVVCYPERLGHDVARSIGASLTTGDAVLFVDGDILFEAKDLAPFLLEIDKGADVVLNDITPYLPPFSKQDVVTRSKMFLNYVLGRPDLQANSLTAVPHALSRRAIVSLGVRSLLVPPKAQALAIVQGMAIRAPNSVDVVKRNRMRSGNIGEGNEMARLILGDHIEAFQAVMEQQGVRLNMTRMPRSKLARKRNSR</sequence>
<accession>A0A3S8S1Z3</accession>
<keyword evidence="5" id="KW-0460">Magnesium</keyword>
<dbReference type="InterPro" id="IPR001173">
    <property type="entry name" value="Glyco_trans_2-like"/>
</dbReference>
<dbReference type="EMBL" id="CP034248">
    <property type="protein sequence ID" value="AZK49165.1"/>
    <property type="molecule type" value="Genomic_DNA"/>
</dbReference>
<proteinExistence type="inferred from homology"/>
<reference evidence="11 12" key="1">
    <citation type="submission" date="2018-11" db="EMBL/GenBank/DDBJ databases">
        <title>Genome sequencing of Paenibacillus lentus DSM25539(T).</title>
        <authorList>
            <person name="Kook J.-K."/>
            <person name="Park S.-N."/>
            <person name="Lim Y.K."/>
        </authorList>
    </citation>
    <scope>NUCLEOTIDE SEQUENCE [LARGE SCALE GENOMIC DNA]</scope>
    <source>
        <strain evidence="11 12">DSM 25539</strain>
    </source>
</reference>